<comment type="catalytic activity">
    <reaction evidence="1">
        <text>ATP + protein L-histidine = ADP + protein N-phospho-L-histidine.</text>
        <dbReference type="EC" id="2.7.13.3"/>
    </reaction>
</comment>
<evidence type="ECO:0000256" key="2">
    <source>
        <dbReference type="ARBA" id="ARBA00012438"/>
    </source>
</evidence>
<name>A0A4R6Z6G5_9GAMM</name>
<dbReference type="AlphaFoldDB" id="A0A4R6Z6G5"/>
<dbReference type="EMBL" id="SNZH01000002">
    <property type="protein sequence ID" value="TDR47350.1"/>
    <property type="molecule type" value="Genomic_DNA"/>
</dbReference>
<proteinExistence type="predicted"/>
<evidence type="ECO:0000259" key="9">
    <source>
        <dbReference type="PROSITE" id="PS50109"/>
    </source>
</evidence>
<keyword evidence="8" id="KW-0902">Two-component regulatory system</keyword>
<evidence type="ECO:0000256" key="4">
    <source>
        <dbReference type="ARBA" id="ARBA00022679"/>
    </source>
</evidence>
<dbReference type="InterPro" id="IPR036097">
    <property type="entry name" value="HisK_dim/P_sf"/>
</dbReference>
<dbReference type="GO" id="GO:0005524">
    <property type="term" value="F:ATP binding"/>
    <property type="evidence" value="ECO:0007669"/>
    <property type="project" value="UniProtKB-KW"/>
</dbReference>
<keyword evidence="4" id="KW-0808">Transferase</keyword>
<dbReference type="InterPro" id="IPR004358">
    <property type="entry name" value="Sig_transdc_His_kin-like_C"/>
</dbReference>
<dbReference type="InterPro" id="IPR013656">
    <property type="entry name" value="PAS_4"/>
</dbReference>
<protein>
    <recommendedName>
        <fullName evidence="2">histidine kinase</fullName>
        <ecNumber evidence="2">2.7.13.3</ecNumber>
    </recommendedName>
</protein>
<dbReference type="GO" id="GO:0000155">
    <property type="term" value="F:phosphorelay sensor kinase activity"/>
    <property type="evidence" value="ECO:0007669"/>
    <property type="project" value="InterPro"/>
</dbReference>
<evidence type="ECO:0000256" key="5">
    <source>
        <dbReference type="ARBA" id="ARBA00022741"/>
    </source>
</evidence>
<dbReference type="InterPro" id="IPR036890">
    <property type="entry name" value="HATPase_C_sf"/>
</dbReference>
<keyword evidence="6 10" id="KW-0418">Kinase</keyword>
<dbReference type="InterPro" id="IPR003661">
    <property type="entry name" value="HisK_dim/P_dom"/>
</dbReference>
<dbReference type="Proteomes" id="UP000295293">
    <property type="component" value="Unassembled WGS sequence"/>
</dbReference>
<dbReference type="Pfam" id="PF08448">
    <property type="entry name" value="PAS_4"/>
    <property type="match status" value="1"/>
</dbReference>
<dbReference type="PROSITE" id="PS50109">
    <property type="entry name" value="HIS_KIN"/>
    <property type="match status" value="1"/>
</dbReference>
<gene>
    <name evidence="10" type="ORF">DFR29_1029</name>
</gene>
<evidence type="ECO:0000256" key="7">
    <source>
        <dbReference type="ARBA" id="ARBA00022840"/>
    </source>
</evidence>
<keyword evidence="7" id="KW-0067">ATP-binding</keyword>
<evidence type="ECO:0000256" key="6">
    <source>
        <dbReference type="ARBA" id="ARBA00022777"/>
    </source>
</evidence>
<dbReference type="Pfam" id="PF02518">
    <property type="entry name" value="HATPase_c"/>
    <property type="match status" value="1"/>
</dbReference>
<evidence type="ECO:0000313" key="11">
    <source>
        <dbReference type="Proteomes" id="UP000295293"/>
    </source>
</evidence>
<dbReference type="SUPFAM" id="SSF55874">
    <property type="entry name" value="ATPase domain of HSP90 chaperone/DNA topoisomerase II/histidine kinase"/>
    <property type="match status" value="1"/>
</dbReference>
<dbReference type="Gene3D" id="1.10.287.130">
    <property type="match status" value="1"/>
</dbReference>
<dbReference type="EC" id="2.7.13.3" evidence="2"/>
<evidence type="ECO:0000256" key="3">
    <source>
        <dbReference type="ARBA" id="ARBA00022553"/>
    </source>
</evidence>
<dbReference type="Gene3D" id="3.30.565.10">
    <property type="entry name" value="Histidine kinase-like ATPase, C-terminal domain"/>
    <property type="match status" value="1"/>
</dbReference>
<accession>A0A4R6Z6G5</accession>
<dbReference type="InterPro" id="IPR005467">
    <property type="entry name" value="His_kinase_dom"/>
</dbReference>
<evidence type="ECO:0000256" key="8">
    <source>
        <dbReference type="ARBA" id="ARBA00023012"/>
    </source>
</evidence>
<feature type="domain" description="Histidine kinase" evidence="9">
    <location>
        <begin position="134"/>
        <end position="342"/>
    </location>
</feature>
<dbReference type="CDD" id="cd00082">
    <property type="entry name" value="HisKA"/>
    <property type="match status" value="1"/>
</dbReference>
<dbReference type="SMART" id="SM00388">
    <property type="entry name" value="HisKA"/>
    <property type="match status" value="1"/>
</dbReference>
<dbReference type="SUPFAM" id="SSF47384">
    <property type="entry name" value="Homodimeric domain of signal transducing histidine kinase"/>
    <property type="match status" value="1"/>
</dbReference>
<dbReference type="Pfam" id="PF00512">
    <property type="entry name" value="HisKA"/>
    <property type="match status" value="1"/>
</dbReference>
<sequence length="345" mass="36722">MMVQPPQSAPTVDSTTFWPQLSTAAAGIDAQQQLYAPNPALCELLGMGARRLEVTPLSALAPDRPELPEAFRRVLAEQRVVQLRDFVLLDAAGLPVAVDLTLSPLAEGGALLEVHTLAPAVREPNAQLSESLRGFAHEVKNPLAGLRGAAQLIARRVADEGVKELAGLIIAEADRLAQLANRLLQGSVMSPLGPVNIHEVLERVAALLVSQGQAAITRDFDPSLPLLQGDADRLTQLFLNLGRNALEAGADRLVLRSRAEHSARIHDRVAKLALRVDVIDNGRGVASELADHLFLPMVSGRADGSGLGLALCREIAGEHLGGLTYRSRAGETVFSLLLPYGESHG</sequence>
<evidence type="ECO:0000256" key="1">
    <source>
        <dbReference type="ARBA" id="ARBA00000085"/>
    </source>
</evidence>
<organism evidence="10 11">
    <name type="scientific">Tahibacter aquaticus</name>
    <dbReference type="NCBI Taxonomy" id="520092"/>
    <lineage>
        <taxon>Bacteria</taxon>
        <taxon>Pseudomonadati</taxon>
        <taxon>Pseudomonadota</taxon>
        <taxon>Gammaproteobacteria</taxon>
        <taxon>Lysobacterales</taxon>
        <taxon>Rhodanobacteraceae</taxon>
        <taxon>Tahibacter</taxon>
    </lineage>
</organism>
<keyword evidence="11" id="KW-1185">Reference proteome</keyword>
<dbReference type="SMART" id="SM00387">
    <property type="entry name" value="HATPase_c"/>
    <property type="match status" value="1"/>
</dbReference>
<keyword evidence="3" id="KW-0597">Phosphoprotein</keyword>
<keyword evidence="5" id="KW-0547">Nucleotide-binding</keyword>
<comment type="caution">
    <text evidence="10">The sequence shown here is derived from an EMBL/GenBank/DDBJ whole genome shotgun (WGS) entry which is preliminary data.</text>
</comment>
<dbReference type="Gene3D" id="3.30.450.20">
    <property type="entry name" value="PAS domain"/>
    <property type="match status" value="1"/>
</dbReference>
<dbReference type="PANTHER" id="PTHR43065:SF16">
    <property type="entry name" value="SENSORY HISTIDINE KINASE_PHOSPHATASE NTRB"/>
    <property type="match status" value="1"/>
</dbReference>
<dbReference type="InterPro" id="IPR003594">
    <property type="entry name" value="HATPase_dom"/>
</dbReference>
<dbReference type="PANTHER" id="PTHR43065">
    <property type="entry name" value="SENSOR HISTIDINE KINASE"/>
    <property type="match status" value="1"/>
</dbReference>
<evidence type="ECO:0000313" key="10">
    <source>
        <dbReference type="EMBL" id="TDR47350.1"/>
    </source>
</evidence>
<dbReference type="PRINTS" id="PR00344">
    <property type="entry name" value="BCTRLSENSOR"/>
</dbReference>
<reference evidence="10 11" key="1">
    <citation type="submission" date="2019-03" db="EMBL/GenBank/DDBJ databases">
        <title>Genomic Encyclopedia of Type Strains, Phase IV (KMG-IV): sequencing the most valuable type-strain genomes for metagenomic binning, comparative biology and taxonomic classification.</title>
        <authorList>
            <person name="Goeker M."/>
        </authorList>
    </citation>
    <scope>NUCLEOTIDE SEQUENCE [LARGE SCALE GENOMIC DNA]</scope>
    <source>
        <strain evidence="10 11">DSM 21667</strain>
    </source>
</reference>